<organism evidence="8 9">
    <name type="scientific">Pseudooceanicola nitratireducens</name>
    <dbReference type="NCBI Taxonomy" id="517719"/>
    <lineage>
        <taxon>Bacteria</taxon>
        <taxon>Pseudomonadati</taxon>
        <taxon>Pseudomonadota</taxon>
        <taxon>Alphaproteobacteria</taxon>
        <taxon>Rhodobacterales</taxon>
        <taxon>Paracoccaceae</taxon>
        <taxon>Pseudooceanicola</taxon>
    </lineage>
</organism>
<feature type="binding site" evidence="4">
    <location>
        <position position="193"/>
    </location>
    <ligand>
        <name>pyridoxal 5'-phosphate</name>
        <dbReference type="ChEBI" id="CHEBI:597326"/>
    </ligand>
</feature>
<dbReference type="GO" id="GO:0030170">
    <property type="term" value="F:pyridoxal phosphate binding"/>
    <property type="evidence" value="ECO:0007669"/>
    <property type="project" value="UniProtKB-UniRule"/>
</dbReference>
<dbReference type="RefSeq" id="WP_170848721.1">
    <property type="nucleotide sequence ID" value="NZ_FNZG01000003.1"/>
</dbReference>
<keyword evidence="9" id="KW-1185">Reference proteome</keyword>
<dbReference type="GO" id="GO:0030429">
    <property type="term" value="F:kynureninase activity"/>
    <property type="evidence" value="ECO:0007669"/>
    <property type="project" value="UniProtKB-UniRule"/>
</dbReference>
<feature type="modified residue" description="N6-(pyridoxal phosphate)lysine" evidence="4">
    <location>
        <position position="216"/>
    </location>
</feature>
<dbReference type="NCBIfam" id="TIGR01814">
    <property type="entry name" value="kynureninase"/>
    <property type="match status" value="1"/>
</dbReference>
<feature type="binding site" evidence="4">
    <location>
        <position position="161"/>
    </location>
    <ligand>
        <name>pyridoxal 5'-phosphate</name>
        <dbReference type="ChEBI" id="CHEBI:597326"/>
    </ligand>
</feature>
<comment type="subunit">
    <text evidence="4 6">Homodimer.</text>
</comment>
<dbReference type="InterPro" id="IPR015422">
    <property type="entry name" value="PyrdxlP-dep_Trfase_small"/>
</dbReference>
<feature type="binding site" evidence="4">
    <location>
        <position position="91"/>
    </location>
    <ligand>
        <name>pyridoxal 5'-phosphate</name>
        <dbReference type="ChEBI" id="CHEBI:597326"/>
    </ligand>
</feature>
<gene>
    <name evidence="4" type="primary">kynU</name>
    <name evidence="8" type="ORF">SAMN05421762_1254</name>
</gene>
<dbReference type="GO" id="GO:0043420">
    <property type="term" value="P:anthranilate metabolic process"/>
    <property type="evidence" value="ECO:0007669"/>
    <property type="project" value="TreeGrafter"/>
</dbReference>
<feature type="binding site" evidence="4">
    <location>
        <position position="92"/>
    </location>
    <ligand>
        <name>pyridoxal 5'-phosphate</name>
        <dbReference type="ChEBI" id="CHEBI:597326"/>
    </ligand>
</feature>
<keyword evidence="2 4" id="KW-0378">Hydrolase</keyword>
<comment type="pathway">
    <text evidence="4 6">Cofactor biosynthesis; NAD(+) biosynthesis; quinolinate from L-kynurenine: step 2/3.</text>
</comment>
<dbReference type="Gene3D" id="3.90.1150.10">
    <property type="entry name" value="Aspartate Aminotransferase, domain 1"/>
    <property type="match status" value="1"/>
</dbReference>
<evidence type="ECO:0000256" key="1">
    <source>
        <dbReference type="ARBA" id="ARBA00022642"/>
    </source>
</evidence>
<evidence type="ECO:0000256" key="3">
    <source>
        <dbReference type="ARBA" id="ARBA00022898"/>
    </source>
</evidence>
<comment type="pathway">
    <text evidence="4 6">Amino-acid degradation; L-kynurenine degradation; L-alanine and anthranilate from L-kynurenine: step 1/1.</text>
</comment>
<dbReference type="InterPro" id="IPR015421">
    <property type="entry name" value="PyrdxlP-dep_Trfase_major"/>
</dbReference>
<proteinExistence type="inferred from homology"/>
<keyword evidence="1 4" id="KW-0662">Pyridine nucleotide biosynthesis</keyword>
<sequence length="403" mass="44279">MSDPVTQPVTLPVKDRFHLPEGVIYLDGNSLGPLPRAVVPHLDKVVQEEWGQHLIKGWNVDDWMGQPVRVGNQVARLIGAPEGSVVMGDTLSLKVYQALSAALLMRPDRRVVLSDNGNFPSDLYIAQGLIRHLDRGHELRVVDPEAVLDAITDEIAVVMITQVDYRTGRMHDMQAITRKAHEKGAVMIWDLAHSAGAVPVDLAGSGCEFAVGCTYKYLNGGPGAPAFIYIRSDLVGQAQPALSGWMGHDAPFAFDLDYRPAVDIERMRVGTPPVIQMSALETAMRAWDGIEMSAVRDASVALSETFIQEVEARCPALRLISPRNADERGSQVSFAFEQGYAAMQALIARGVIGDFRAPDVMRFGFTPLYIDRDDVIAAVDILADVIDNRLWDRPEYHAKGRVT</sequence>
<dbReference type="PIRSF" id="PIRSF038800">
    <property type="entry name" value="KYNU"/>
    <property type="match status" value="1"/>
</dbReference>
<feature type="binding site" evidence="4">
    <location>
        <position position="215"/>
    </location>
    <ligand>
        <name>pyridoxal 5'-phosphate</name>
        <dbReference type="ChEBI" id="CHEBI:597326"/>
    </ligand>
</feature>
<dbReference type="GO" id="GO:0009435">
    <property type="term" value="P:NAD+ biosynthetic process"/>
    <property type="evidence" value="ECO:0007669"/>
    <property type="project" value="UniProtKB-UniRule"/>
</dbReference>
<dbReference type="Pfam" id="PF22580">
    <property type="entry name" value="KYNU_C"/>
    <property type="match status" value="1"/>
</dbReference>
<name>A0A1I1JZ37_9RHOB</name>
<comment type="function">
    <text evidence="4 6">Catalyzes the cleavage of L-kynurenine (L-Kyn) and L-3-hydroxykynurenine (L-3OHKyn) into anthranilic acid (AA) and 3-hydroxyanthranilic acid (3-OHAA), respectively.</text>
</comment>
<evidence type="ECO:0000313" key="9">
    <source>
        <dbReference type="Proteomes" id="UP000231644"/>
    </source>
</evidence>
<evidence type="ECO:0000313" key="8">
    <source>
        <dbReference type="EMBL" id="SFC53521.1"/>
    </source>
</evidence>
<evidence type="ECO:0000256" key="6">
    <source>
        <dbReference type="PIRNR" id="PIRNR038800"/>
    </source>
</evidence>
<dbReference type="PANTHER" id="PTHR14084">
    <property type="entry name" value="KYNURENINASE"/>
    <property type="match status" value="1"/>
</dbReference>
<comment type="catalytic activity">
    <reaction evidence="4 6">
        <text>L-kynurenine + H2O = anthranilate + L-alanine + H(+)</text>
        <dbReference type="Rhea" id="RHEA:16813"/>
        <dbReference type="ChEBI" id="CHEBI:15377"/>
        <dbReference type="ChEBI" id="CHEBI:15378"/>
        <dbReference type="ChEBI" id="CHEBI:16567"/>
        <dbReference type="ChEBI" id="CHEBI:57959"/>
        <dbReference type="ChEBI" id="CHEBI:57972"/>
        <dbReference type="EC" id="3.7.1.3"/>
    </reaction>
</comment>
<dbReference type="InterPro" id="IPR010111">
    <property type="entry name" value="Kynureninase"/>
</dbReference>
<dbReference type="HAMAP" id="MF_01970">
    <property type="entry name" value="Kynureninase"/>
    <property type="match status" value="1"/>
</dbReference>
<protein>
    <recommendedName>
        <fullName evidence="4 5">Kynureninase</fullName>
        <ecNumber evidence="4 5">3.7.1.3</ecNumber>
    </recommendedName>
    <alternativeName>
        <fullName evidence="4">L-kynurenine hydrolase</fullName>
    </alternativeName>
</protein>
<comment type="similarity">
    <text evidence="4 6">Belongs to the kynureninase family.</text>
</comment>
<dbReference type="InterPro" id="IPR015424">
    <property type="entry name" value="PyrdxlP-dep_Trfase"/>
</dbReference>
<dbReference type="Gene3D" id="3.40.640.10">
    <property type="entry name" value="Type I PLP-dependent aspartate aminotransferase-like (Major domain)"/>
    <property type="match status" value="1"/>
</dbReference>
<accession>A0A1I1JZ37</accession>
<comment type="cofactor">
    <cofactor evidence="4 6">
        <name>pyridoxal 5'-phosphate</name>
        <dbReference type="ChEBI" id="CHEBI:597326"/>
    </cofactor>
</comment>
<evidence type="ECO:0000256" key="7">
    <source>
        <dbReference type="RuleBase" id="RU004508"/>
    </source>
</evidence>
<comment type="catalytic activity">
    <reaction evidence="6">
        <text>3-hydroxy-L-kynurenine + H2O = 3-hydroxyanthranilate + L-alanine + H(+)</text>
        <dbReference type="Rhea" id="RHEA:25143"/>
        <dbReference type="ChEBI" id="CHEBI:15377"/>
        <dbReference type="ChEBI" id="CHEBI:15378"/>
        <dbReference type="ChEBI" id="CHEBI:36559"/>
        <dbReference type="ChEBI" id="CHEBI:57972"/>
        <dbReference type="ChEBI" id="CHEBI:58125"/>
        <dbReference type="EC" id="3.7.1.3"/>
    </reaction>
</comment>
<dbReference type="EC" id="3.7.1.3" evidence="4 5"/>
<dbReference type="UniPathway" id="UPA00253">
    <property type="reaction ID" value="UER00329"/>
</dbReference>
<dbReference type="EMBL" id="FOLX01000001">
    <property type="protein sequence ID" value="SFC53521.1"/>
    <property type="molecule type" value="Genomic_DNA"/>
</dbReference>
<reference evidence="8 9" key="1">
    <citation type="submission" date="2016-10" db="EMBL/GenBank/DDBJ databases">
        <authorList>
            <person name="de Groot N.N."/>
        </authorList>
    </citation>
    <scope>NUCLEOTIDE SEQUENCE [LARGE SCALE GENOMIC DNA]</scope>
    <source>
        <strain evidence="8 9">DSM 29619</strain>
    </source>
</reference>
<comment type="similarity">
    <text evidence="7">Belongs to the DegT/DnrJ/EryC1 family.</text>
</comment>
<dbReference type="PANTHER" id="PTHR14084:SF0">
    <property type="entry name" value="KYNURENINASE"/>
    <property type="match status" value="1"/>
</dbReference>
<feature type="binding site" evidence="4">
    <location>
        <position position="190"/>
    </location>
    <ligand>
        <name>pyridoxal 5'-phosphate</name>
        <dbReference type="ChEBI" id="CHEBI:597326"/>
    </ligand>
</feature>
<dbReference type="SUPFAM" id="SSF53383">
    <property type="entry name" value="PLP-dependent transferases"/>
    <property type="match status" value="1"/>
</dbReference>
<dbReference type="GO" id="GO:0019805">
    <property type="term" value="P:quinolinate biosynthetic process"/>
    <property type="evidence" value="ECO:0007669"/>
    <property type="project" value="UniProtKB-UniRule"/>
</dbReference>
<dbReference type="GO" id="GO:0019441">
    <property type="term" value="P:L-tryptophan catabolic process to kynurenine"/>
    <property type="evidence" value="ECO:0007669"/>
    <property type="project" value="TreeGrafter"/>
</dbReference>
<dbReference type="GO" id="GO:0097053">
    <property type="term" value="P:L-kynurenine catabolic process"/>
    <property type="evidence" value="ECO:0007669"/>
    <property type="project" value="UniProtKB-UniRule"/>
</dbReference>
<dbReference type="Proteomes" id="UP000231644">
    <property type="component" value="Unassembled WGS sequence"/>
</dbReference>
<evidence type="ECO:0000256" key="4">
    <source>
        <dbReference type="HAMAP-Rule" id="MF_01970"/>
    </source>
</evidence>
<dbReference type="STRING" id="517719.SAMN05421762_1254"/>
<dbReference type="Pfam" id="PF01041">
    <property type="entry name" value="DegT_DnrJ_EryC1"/>
    <property type="match status" value="1"/>
</dbReference>
<dbReference type="InterPro" id="IPR000653">
    <property type="entry name" value="DegT/StrS_aminotransferase"/>
</dbReference>
<dbReference type="GO" id="GO:0005737">
    <property type="term" value="C:cytoplasm"/>
    <property type="evidence" value="ECO:0007669"/>
    <property type="project" value="UniProtKB-UniRule"/>
</dbReference>
<dbReference type="UniPathway" id="UPA00334">
    <property type="reaction ID" value="UER00455"/>
</dbReference>
<evidence type="ECO:0000256" key="2">
    <source>
        <dbReference type="ARBA" id="ARBA00022801"/>
    </source>
</evidence>
<keyword evidence="3 4" id="KW-0663">Pyridoxal phosphate</keyword>
<evidence type="ECO:0000256" key="5">
    <source>
        <dbReference type="NCBIfam" id="TIGR01814"/>
    </source>
</evidence>
<feature type="binding site" evidence="4">
    <location>
        <begin position="119"/>
        <end position="122"/>
    </location>
    <ligand>
        <name>pyridoxal 5'-phosphate</name>
        <dbReference type="ChEBI" id="CHEBI:597326"/>
    </ligand>
</feature>
<feature type="binding site" evidence="4">
    <location>
        <position position="271"/>
    </location>
    <ligand>
        <name>pyridoxal 5'-phosphate</name>
        <dbReference type="ChEBI" id="CHEBI:597326"/>
    </ligand>
</feature>
<dbReference type="AlphaFoldDB" id="A0A1I1JZ37"/>
<feature type="binding site" evidence="4">
    <location>
        <position position="245"/>
    </location>
    <ligand>
        <name>pyridoxal 5'-phosphate</name>
        <dbReference type="ChEBI" id="CHEBI:597326"/>
    </ligand>
</feature>